<evidence type="ECO:0000313" key="3">
    <source>
        <dbReference type="Proteomes" id="UP000479639"/>
    </source>
</evidence>
<evidence type="ECO:0000313" key="2">
    <source>
        <dbReference type="EMBL" id="KAB1643707.1"/>
    </source>
</evidence>
<reference evidence="2 3" key="1">
    <citation type="submission" date="2019-09" db="EMBL/GenBank/DDBJ databases">
        <title>Whole genome shotgun sequencing (WGS) of Ellagibacter isourolithinifaciens DSM 104140(T) and Adlercreutzia muris DSM 29508(T).</title>
        <authorList>
            <person name="Stoll D.A."/>
            <person name="Danylec N."/>
            <person name="Huch M."/>
        </authorList>
    </citation>
    <scope>NUCLEOTIDE SEQUENCE [LARGE SCALE GENOMIC DNA]</scope>
    <source>
        <strain evidence="2 3">DSM 29508</strain>
    </source>
</reference>
<feature type="domain" description="Glutamate synthase alpha subunit C-terminal" evidence="1">
    <location>
        <begin position="56"/>
        <end position="200"/>
    </location>
</feature>
<dbReference type="RefSeq" id="WP_151431296.1">
    <property type="nucleotide sequence ID" value="NZ_JANJZI010000001.1"/>
</dbReference>
<organism evidence="2 3">
    <name type="scientific">Adlercreutzia muris</name>
    <dbReference type="NCBI Taxonomy" id="1796610"/>
    <lineage>
        <taxon>Bacteria</taxon>
        <taxon>Bacillati</taxon>
        <taxon>Actinomycetota</taxon>
        <taxon>Coriobacteriia</taxon>
        <taxon>Eggerthellales</taxon>
        <taxon>Eggerthellaceae</taxon>
        <taxon>Adlercreutzia</taxon>
    </lineage>
</organism>
<dbReference type="Pfam" id="PF01493">
    <property type="entry name" value="GXGXG"/>
    <property type="match status" value="1"/>
</dbReference>
<proteinExistence type="predicted"/>
<dbReference type="InterPro" id="IPR036485">
    <property type="entry name" value="Glu_synth_asu_C_sf"/>
</dbReference>
<accession>A0A7C8FW13</accession>
<sequence>MTDATHTLDAGKAEAAAGTAALAGGTATGEVTLGLAHFKEANEQVRKALAGTDAVVVRDANAQRYLGCALPAGKSLDILGTPGNDLGCYLDGGAIVVHGNGQDQVGNTMNDGAIVVHGRIGDAAGYAMRGGTILVRGDCGWRAGIHMKEYAGKRPAIVIGGDAGAFLGEYMAGGVIVIGGTPGDYVGTGMHGGVIYLRHPLSTERIMDGLIQELVGDEDIPQLAALLAAYDEAFASEGPPLGGDPGSWYCLRAASARPYGGLYAH</sequence>
<name>A0A7C8FW13_9ACTN</name>
<dbReference type="Gene3D" id="2.160.20.60">
    <property type="entry name" value="Glutamate synthase, alpha subunit, C-terminal domain"/>
    <property type="match status" value="1"/>
</dbReference>
<keyword evidence="3" id="KW-1185">Reference proteome</keyword>
<comment type="caution">
    <text evidence="2">The sequence shown here is derived from an EMBL/GenBank/DDBJ whole genome shotgun (WGS) entry which is preliminary data.</text>
</comment>
<dbReference type="EMBL" id="WAJS01000027">
    <property type="protein sequence ID" value="KAB1643707.1"/>
    <property type="molecule type" value="Genomic_DNA"/>
</dbReference>
<dbReference type="GO" id="GO:0016491">
    <property type="term" value="F:oxidoreductase activity"/>
    <property type="evidence" value="ECO:0007669"/>
    <property type="project" value="InterPro"/>
</dbReference>
<protein>
    <submittedName>
        <fullName evidence="2">Glutamate synthase</fullName>
    </submittedName>
</protein>
<dbReference type="AlphaFoldDB" id="A0A7C8FW13"/>
<evidence type="ECO:0000259" key="1">
    <source>
        <dbReference type="Pfam" id="PF01493"/>
    </source>
</evidence>
<dbReference type="Proteomes" id="UP000479639">
    <property type="component" value="Unassembled WGS sequence"/>
</dbReference>
<dbReference type="SUPFAM" id="SSF69336">
    <property type="entry name" value="Alpha subunit of glutamate synthase, C-terminal domain"/>
    <property type="match status" value="1"/>
</dbReference>
<dbReference type="InterPro" id="IPR002489">
    <property type="entry name" value="Glu_synth_asu_C"/>
</dbReference>
<dbReference type="PANTHER" id="PTHR39673">
    <property type="entry name" value="TUNGSTEN FORMYLMETHANOFURAN DEHYDROGENASE, SUBUNIT C (FWDC)"/>
    <property type="match status" value="1"/>
</dbReference>
<dbReference type="PANTHER" id="PTHR39673:SF5">
    <property type="entry name" value="TUNGSTEN-CONTAINING FORMYLMETHANOFURAN DEHYDROGENASE 2 SUBUNIT C"/>
    <property type="match status" value="1"/>
</dbReference>
<gene>
    <name evidence="2" type="ORF">F8D48_08730</name>
</gene>